<dbReference type="OrthoDB" id="7555353at2759"/>
<comment type="caution">
    <text evidence="2">The sequence shown here is derived from an EMBL/GenBank/DDBJ whole genome shotgun (WGS) entry which is preliminary data.</text>
</comment>
<feature type="transmembrane region" description="Helical" evidence="1">
    <location>
        <begin position="147"/>
        <end position="167"/>
    </location>
</feature>
<evidence type="ECO:0000313" key="3">
    <source>
        <dbReference type="Proteomes" id="UP000708208"/>
    </source>
</evidence>
<evidence type="ECO:0000256" key="1">
    <source>
        <dbReference type="SAM" id="Phobius"/>
    </source>
</evidence>
<dbReference type="AlphaFoldDB" id="A0A8J2JWX8"/>
<dbReference type="Pfam" id="PF02995">
    <property type="entry name" value="DUF229"/>
    <property type="match status" value="1"/>
</dbReference>
<dbReference type="GO" id="GO:0005615">
    <property type="term" value="C:extracellular space"/>
    <property type="evidence" value="ECO:0007669"/>
    <property type="project" value="TreeGrafter"/>
</dbReference>
<dbReference type="EMBL" id="CAJVCH010162760">
    <property type="protein sequence ID" value="CAG7728370.1"/>
    <property type="molecule type" value="Genomic_DNA"/>
</dbReference>
<dbReference type="Proteomes" id="UP000708208">
    <property type="component" value="Unassembled WGS sequence"/>
</dbReference>
<dbReference type="InterPro" id="IPR004245">
    <property type="entry name" value="DUF229"/>
</dbReference>
<gene>
    <name evidence="2" type="ORF">AFUS01_LOCUS17155</name>
</gene>
<proteinExistence type="predicted"/>
<keyword evidence="3" id="KW-1185">Reference proteome</keyword>
<dbReference type="PANTHER" id="PTHR10974">
    <property type="entry name" value="FI08016P-RELATED"/>
    <property type="match status" value="1"/>
</dbReference>
<sequence length="374" mass="43178">MKISKDASKDQIMIEVEKVLNLTGIDVYCVEDAKIIPWRANSAVKCRYTSAAIVRSLLKNSPKLKGTEFYIQQELSVDQRKSRNGVKEFLYESNGATIAKAGHEWVYHPTTRKKNIPAPQAGAVRYVDQIRADSNLPRKRNQIRVDIMKLQTLFFGILLVGLVSVEFSHGINIFGRKKKTLTTTTGNILSYFEGIEQFDVLCCAVYFPAMLWRTVLQLGRSVGIQFSATDYYFHHFFLALRQIRRNQSKKLYRDCTSKGTTTEFMFQTSIRFLRKFSVYPFFFMEWFNDPFHAEDPTTLAGYDGHLENFPKLISSEPKLLRKSLIVLIGDHVSRWGHYDGRSMDSYIERATPPLFIRIPDQMAEEFPHIVHTTI</sequence>
<keyword evidence="1" id="KW-1133">Transmembrane helix</keyword>
<organism evidence="2 3">
    <name type="scientific">Allacma fusca</name>
    <dbReference type="NCBI Taxonomy" id="39272"/>
    <lineage>
        <taxon>Eukaryota</taxon>
        <taxon>Metazoa</taxon>
        <taxon>Ecdysozoa</taxon>
        <taxon>Arthropoda</taxon>
        <taxon>Hexapoda</taxon>
        <taxon>Collembola</taxon>
        <taxon>Symphypleona</taxon>
        <taxon>Sminthuridae</taxon>
        <taxon>Allacma</taxon>
    </lineage>
</organism>
<name>A0A8J2JWX8_9HEXA</name>
<keyword evidence="1" id="KW-0472">Membrane</keyword>
<reference evidence="2" key="1">
    <citation type="submission" date="2021-06" db="EMBL/GenBank/DDBJ databases">
        <authorList>
            <person name="Hodson N. C."/>
            <person name="Mongue J. A."/>
            <person name="Jaron S. K."/>
        </authorList>
    </citation>
    <scope>NUCLEOTIDE SEQUENCE</scope>
</reference>
<protein>
    <submittedName>
        <fullName evidence="2">Uncharacterized protein</fullName>
    </submittedName>
</protein>
<dbReference type="PANTHER" id="PTHR10974:SF6">
    <property type="entry name" value="PROTEIN CBG19234"/>
    <property type="match status" value="1"/>
</dbReference>
<evidence type="ECO:0000313" key="2">
    <source>
        <dbReference type="EMBL" id="CAG7728370.1"/>
    </source>
</evidence>
<accession>A0A8J2JWX8</accession>
<keyword evidence="1" id="KW-0812">Transmembrane</keyword>